<feature type="compositionally biased region" description="Polar residues" evidence="1">
    <location>
        <begin position="17"/>
        <end position="32"/>
    </location>
</feature>
<comment type="caution">
    <text evidence="2">The sequence shown here is derived from an EMBL/GenBank/DDBJ whole genome shotgun (WGS) entry which is preliminary data.</text>
</comment>
<evidence type="ECO:0000313" key="2">
    <source>
        <dbReference type="EMBL" id="KAJ3185565.1"/>
    </source>
</evidence>
<evidence type="ECO:0000256" key="1">
    <source>
        <dbReference type="SAM" id="MobiDB-lite"/>
    </source>
</evidence>
<organism evidence="2 3">
    <name type="scientific">Geranomyces variabilis</name>
    <dbReference type="NCBI Taxonomy" id="109894"/>
    <lineage>
        <taxon>Eukaryota</taxon>
        <taxon>Fungi</taxon>
        <taxon>Fungi incertae sedis</taxon>
        <taxon>Chytridiomycota</taxon>
        <taxon>Chytridiomycota incertae sedis</taxon>
        <taxon>Chytridiomycetes</taxon>
        <taxon>Spizellomycetales</taxon>
        <taxon>Powellomycetaceae</taxon>
        <taxon>Geranomyces</taxon>
    </lineage>
</organism>
<reference evidence="2" key="1">
    <citation type="submission" date="2020-05" db="EMBL/GenBank/DDBJ databases">
        <title>Phylogenomic resolution of chytrid fungi.</title>
        <authorList>
            <person name="Stajich J.E."/>
            <person name="Amses K."/>
            <person name="Simmons R."/>
            <person name="Seto K."/>
            <person name="Myers J."/>
            <person name="Bonds A."/>
            <person name="Quandt C.A."/>
            <person name="Barry K."/>
            <person name="Liu P."/>
            <person name="Grigoriev I."/>
            <person name="Longcore J.E."/>
            <person name="James T.Y."/>
        </authorList>
    </citation>
    <scope>NUCLEOTIDE SEQUENCE</scope>
    <source>
        <strain evidence="2">JEL0379</strain>
    </source>
</reference>
<feature type="region of interest" description="Disordered" evidence="1">
    <location>
        <begin position="17"/>
        <end position="37"/>
    </location>
</feature>
<gene>
    <name evidence="2" type="ORF">HDU87_000188</name>
</gene>
<dbReference type="AlphaFoldDB" id="A0AAD5TRU5"/>
<accession>A0AAD5TRU5</accession>
<proteinExistence type="predicted"/>
<feature type="compositionally biased region" description="Basic and acidic residues" evidence="1">
    <location>
        <begin position="168"/>
        <end position="177"/>
    </location>
</feature>
<evidence type="ECO:0000313" key="3">
    <source>
        <dbReference type="Proteomes" id="UP001212152"/>
    </source>
</evidence>
<sequence length="599" mass="65839">MLRRQLLSAALAQVNSIGLPSPSANTQTSAQHIDSPDKIEFVESETVYSPLPTTTFTSVWAKPSFRGVEPGSPTDSSQDKPHERCSSPAAQSDRFTPEYTDDDSASSSAQSDRFTPEYTDDDSTETMMVREDSVARSSSSPVFASEGVDLDLVNNQRDSLEISGPGSARRDKERDDTPMSDDDFNMGISDDELAIVLDSHESATQKYKADEPQNNVTATNHQNPVLNNTEAEYVQLIEQHIAALRQDVDEKLSAHKTELHTRDAETRFRAQLDALALLLHWSNALSSGLGGRAELKAFLHHAVERVCFLYQVPDSLLFGRRQDDDDLAAAAADELEDLAQEVNLFHDPMKPSELSAADFPDFSKRQRVLSSLLKHVVAVGKAHENGDCQDIEIRAAAGYLAGLISLKIQDGQEDSAKSLVAKMEQVLARPDVQADTKTKLARQVFFWNRRINAKADAVDAWRSTIGMGAENIKPISQSWQQEDEIEREREKKLSHHPENEPPKDANSKVEMTDVFTTIASGKRKHDAIDTLDEVTAPSSSTRAESELVTPPATPVAKKHKNDDTSSTLSVTTRLGTVVSRSVAALTFGLVGWLAANEKC</sequence>
<dbReference type="Proteomes" id="UP001212152">
    <property type="component" value="Unassembled WGS sequence"/>
</dbReference>
<feature type="compositionally biased region" description="Basic and acidic residues" evidence="1">
    <location>
        <begin position="486"/>
        <end position="506"/>
    </location>
</feature>
<keyword evidence="3" id="KW-1185">Reference proteome</keyword>
<name>A0AAD5TRU5_9FUNG</name>
<protein>
    <submittedName>
        <fullName evidence="2">Uncharacterized protein</fullName>
    </submittedName>
</protein>
<dbReference type="EMBL" id="JADGJQ010000001">
    <property type="protein sequence ID" value="KAJ3185565.1"/>
    <property type="molecule type" value="Genomic_DNA"/>
</dbReference>
<feature type="region of interest" description="Disordered" evidence="1">
    <location>
        <begin position="63"/>
        <end position="186"/>
    </location>
</feature>
<feature type="region of interest" description="Disordered" evidence="1">
    <location>
        <begin position="535"/>
        <end position="566"/>
    </location>
</feature>
<feature type="region of interest" description="Disordered" evidence="1">
    <location>
        <begin position="475"/>
        <end position="506"/>
    </location>
</feature>